<dbReference type="NCBIfam" id="TIGR01853">
    <property type="entry name" value="lipid_A_lpxD"/>
    <property type="match status" value="1"/>
</dbReference>
<accession>A0A381N378</accession>
<feature type="domain" description="UDP-3-O-[3-hydroxymyristoyl] glucosamine N-acyltransferase non-repeat region" evidence="7">
    <location>
        <begin position="21"/>
        <end position="86"/>
    </location>
</feature>
<evidence type="ECO:0000313" key="8">
    <source>
        <dbReference type="EMBL" id="SUZ49046.1"/>
    </source>
</evidence>
<dbReference type="AlphaFoldDB" id="A0A381N378"/>
<dbReference type="GO" id="GO:0016020">
    <property type="term" value="C:membrane"/>
    <property type="evidence" value="ECO:0007669"/>
    <property type="project" value="GOC"/>
</dbReference>
<keyword evidence="1" id="KW-0444">Lipid biosynthesis</keyword>
<dbReference type="PANTHER" id="PTHR43378">
    <property type="entry name" value="UDP-3-O-ACYLGLUCOSAMINE N-ACYLTRANSFERASE"/>
    <property type="match status" value="1"/>
</dbReference>
<keyword evidence="2" id="KW-0441">Lipid A biosynthesis</keyword>
<organism evidence="8">
    <name type="scientific">marine metagenome</name>
    <dbReference type="NCBI Taxonomy" id="408172"/>
    <lineage>
        <taxon>unclassified sequences</taxon>
        <taxon>metagenomes</taxon>
        <taxon>ecological metagenomes</taxon>
    </lineage>
</organism>
<dbReference type="InterPro" id="IPR007691">
    <property type="entry name" value="LpxD"/>
</dbReference>
<dbReference type="CDD" id="cd03352">
    <property type="entry name" value="LbH_LpxD"/>
    <property type="match status" value="1"/>
</dbReference>
<sequence>MFTLEKIALEVKGKVVGDSSVQITSVDDINEASEGSITFSFLPKFQKKMSSSKASAFVSDSEKDLEGYNGIVVEQPYLAMITILTLFSKNKDFKHTIHPNAVISESATIDSDVTIGPFSVIGDNVTIKNGTIIGSQVVIYNDVQIGKDCLIHSGAIIGADGFGFTTIDNKHHKIPHIKSVIIGDMVEIGANCTIDKGSVKNTVIKDSCKMDDQVHIAHNVTVEEGCLISGGTFLGGSVTIGAYSMLGGKVDVGPHVIVGEKSIFAARSVVLKSVDGNQMYAGNPAREIKEKQKRDAVFTKVEILEKRLKKLIKE</sequence>
<evidence type="ECO:0000256" key="4">
    <source>
        <dbReference type="ARBA" id="ARBA00022737"/>
    </source>
</evidence>
<evidence type="ECO:0000259" key="7">
    <source>
        <dbReference type="Pfam" id="PF04613"/>
    </source>
</evidence>
<name>A0A381N378_9ZZZZ</name>
<keyword evidence="6" id="KW-0012">Acyltransferase</keyword>
<dbReference type="SUPFAM" id="SSF51161">
    <property type="entry name" value="Trimeric LpxA-like enzymes"/>
    <property type="match status" value="1"/>
</dbReference>
<evidence type="ECO:0000256" key="3">
    <source>
        <dbReference type="ARBA" id="ARBA00022679"/>
    </source>
</evidence>
<evidence type="ECO:0000256" key="2">
    <source>
        <dbReference type="ARBA" id="ARBA00022556"/>
    </source>
</evidence>
<keyword evidence="3" id="KW-0808">Transferase</keyword>
<evidence type="ECO:0000256" key="6">
    <source>
        <dbReference type="ARBA" id="ARBA00023315"/>
    </source>
</evidence>
<dbReference type="NCBIfam" id="NF002060">
    <property type="entry name" value="PRK00892.1"/>
    <property type="match status" value="1"/>
</dbReference>
<gene>
    <name evidence="8" type="ORF">METZ01_LOCUS1900</name>
</gene>
<dbReference type="GO" id="GO:0009245">
    <property type="term" value="P:lipid A biosynthetic process"/>
    <property type="evidence" value="ECO:0007669"/>
    <property type="project" value="UniProtKB-KW"/>
</dbReference>
<dbReference type="EMBL" id="UINC01000099">
    <property type="protein sequence ID" value="SUZ49046.1"/>
    <property type="molecule type" value="Genomic_DNA"/>
</dbReference>
<reference evidence="8" key="1">
    <citation type="submission" date="2018-05" db="EMBL/GenBank/DDBJ databases">
        <authorList>
            <person name="Lanie J.A."/>
            <person name="Ng W.-L."/>
            <person name="Kazmierczak K.M."/>
            <person name="Andrzejewski T.M."/>
            <person name="Davidsen T.M."/>
            <person name="Wayne K.J."/>
            <person name="Tettelin H."/>
            <person name="Glass J.I."/>
            <person name="Rusch D."/>
            <person name="Podicherti R."/>
            <person name="Tsui H.-C.T."/>
            <person name="Winkler M.E."/>
        </authorList>
    </citation>
    <scope>NUCLEOTIDE SEQUENCE</scope>
</reference>
<dbReference type="InterPro" id="IPR020573">
    <property type="entry name" value="UDP_GlcNAc_AcTrfase_non-rep"/>
</dbReference>
<evidence type="ECO:0000256" key="5">
    <source>
        <dbReference type="ARBA" id="ARBA00023098"/>
    </source>
</evidence>
<keyword evidence="5" id="KW-0443">Lipid metabolism</keyword>
<proteinExistence type="predicted"/>
<dbReference type="InterPro" id="IPR001451">
    <property type="entry name" value="Hexapep"/>
</dbReference>
<dbReference type="Pfam" id="PF00132">
    <property type="entry name" value="Hexapep"/>
    <property type="match status" value="1"/>
</dbReference>
<protein>
    <recommendedName>
        <fullName evidence="7">UDP-3-O-[3-hydroxymyristoyl] glucosamine N-acyltransferase non-repeat region domain-containing protein</fullName>
    </recommendedName>
</protein>
<dbReference type="Pfam" id="PF04613">
    <property type="entry name" value="LpxD"/>
    <property type="match status" value="1"/>
</dbReference>
<dbReference type="InterPro" id="IPR011004">
    <property type="entry name" value="Trimer_LpxA-like_sf"/>
</dbReference>
<evidence type="ECO:0000256" key="1">
    <source>
        <dbReference type="ARBA" id="ARBA00022516"/>
    </source>
</evidence>
<dbReference type="Gene3D" id="3.40.1390.10">
    <property type="entry name" value="MurE/MurF, N-terminal domain"/>
    <property type="match status" value="1"/>
</dbReference>
<dbReference type="GO" id="GO:0016410">
    <property type="term" value="F:N-acyltransferase activity"/>
    <property type="evidence" value="ECO:0007669"/>
    <property type="project" value="InterPro"/>
</dbReference>
<keyword evidence="4" id="KW-0677">Repeat</keyword>
<dbReference type="PANTHER" id="PTHR43378:SF2">
    <property type="entry name" value="UDP-3-O-ACYLGLUCOSAMINE N-ACYLTRANSFERASE 1, MITOCHONDRIAL-RELATED"/>
    <property type="match status" value="1"/>
</dbReference>
<dbReference type="Gene3D" id="2.160.10.10">
    <property type="entry name" value="Hexapeptide repeat proteins"/>
    <property type="match status" value="1"/>
</dbReference>